<dbReference type="InterPro" id="IPR017441">
    <property type="entry name" value="Protein_kinase_ATP_BS"/>
</dbReference>
<dbReference type="GeneID" id="34523559"/>
<dbReference type="InterPro" id="IPR011009">
    <property type="entry name" value="Kinase-like_dom_sf"/>
</dbReference>
<keyword evidence="13" id="KW-1185">Reference proteome</keyword>
<keyword evidence="4 9" id="KW-0547">Nucleotide-binding</keyword>
<dbReference type="Gene3D" id="3.30.200.20">
    <property type="entry name" value="Phosphorylase Kinase, domain 1"/>
    <property type="match status" value="1"/>
</dbReference>
<dbReference type="SUPFAM" id="SSF56112">
    <property type="entry name" value="Protein kinase-like (PK-like)"/>
    <property type="match status" value="1"/>
</dbReference>
<name>J7S211_HUIN7</name>
<evidence type="ECO:0000256" key="7">
    <source>
        <dbReference type="ARBA" id="ARBA00047899"/>
    </source>
</evidence>
<dbReference type="PROSITE" id="PS50011">
    <property type="entry name" value="PROTEIN_KINASE_DOM"/>
    <property type="match status" value="1"/>
</dbReference>
<reference evidence="12 13" key="1">
    <citation type="journal article" date="2011" name="Proc. Natl. Acad. Sci. U.S.A.">
        <title>Evolutionary erosion of yeast sex chromosomes by mating-type switching accidents.</title>
        <authorList>
            <person name="Gordon J.L."/>
            <person name="Armisen D."/>
            <person name="Proux-Wera E."/>
            <person name="Oheigeartaigh S.S."/>
            <person name="Byrne K.P."/>
            <person name="Wolfe K.H."/>
        </authorList>
    </citation>
    <scope>NUCLEOTIDE SEQUENCE [LARGE SCALE GENOMIC DNA]</scope>
    <source>
        <strain evidence="13">ATCC MYA-139 / BCRC 22969 / CBS 8797 / CCRC 22969 / KCTC 17520 / NBRC 10181 / NCYC 3082</strain>
    </source>
</reference>
<evidence type="ECO:0000259" key="11">
    <source>
        <dbReference type="PROSITE" id="PS50011"/>
    </source>
</evidence>
<dbReference type="InterPro" id="IPR000719">
    <property type="entry name" value="Prot_kinase_dom"/>
</dbReference>
<dbReference type="eggNOG" id="KOG0583">
    <property type="taxonomic scope" value="Eukaryota"/>
</dbReference>
<dbReference type="OrthoDB" id="541276at2759"/>
<dbReference type="InterPro" id="IPR008271">
    <property type="entry name" value="Ser/Thr_kinase_AS"/>
</dbReference>
<dbReference type="GO" id="GO:0004674">
    <property type="term" value="F:protein serine/threonine kinase activity"/>
    <property type="evidence" value="ECO:0007669"/>
    <property type="project" value="UniProtKB-KW"/>
</dbReference>
<organism evidence="12 13">
    <name type="scientific">Huiozyma naganishii (strain ATCC MYA-139 / BCRC 22969 / CBS 8797 / KCTC 17520 / NBRC 10181 / NCYC 3082 / Yp74L-3)</name>
    <name type="common">Yeast</name>
    <name type="synonym">Kazachstania naganishii</name>
    <dbReference type="NCBI Taxonomy" id="1071383"/>
    <lineage>
        <taxon>Eukaryota</taxon>
        <taxon>Fungi</taxon>
        <taxon>Dikarya</taxon>
        <taxon>Ascomycota</taxon>
        <taxon>Saccharomycotina</taxon>
        <taxon>Saccharomycetes</taxon>
        <taxon>Saccharomycetales</taxon>
        <taxon>Saccharomycetaceae</taxon>
        <taxon>Huiozyma</taxon>
    </lineage>
</organism>
<keyword evidence="5" id="KW-0418">Kinase</keyword>
<feature type="domain" description="Protein kinase" evidence="11">
    <location>
        <begin position="10"/>
        <end position="319"/>
    </location>
</feature>
<evidence type="ECO:0000256" key="4">
    <source>
        <dbReference type="ARBA" id="ARBA00022741"/>
    </source>
</evidence>
<keyword evidence="3" id="KW-0808">Transferase</keyword>
<dbReference type="GO" id="GO:0007165">
    <property type="term" value="P:signal transduction"/>
    <property type="evidence" value="ECO:0007669"/>
    <property type="project" value="TreeGrafter"/>
</dbReference>
<evidence type="ECO:0000256" key="3">
    <source>
        <dbReference type="ARBA" id="ARBA00022679"/>
    </source>
</evidence>
<protein>
    <recommendedName>
        <fullName evidence="1">non-specific serine/threonine protein kinase</fullName>
        <ecNumber evidence="1">2.7.11.1</ecNumber>
    </recommendedName>
</protein>
<dbReference type="PROSITE" id="PS00108">
    <property type="entry name" value="PROTEIN_KINASE_ST"/>
    <property type="match status" value="1"/>
</dbReference>
<evidence type="ECO:0000256" key="1">
    <source>
        <dbReference type="ARBA" id="ARBA00012513"/>
    </source>
</evidence>
<evidence type="ECO:0000313" key="13">
    <source>
        <dbReference type="Proteomes" id="UP000006310"/>
    </source>
</evidence>
<evidence type="ECO:0000256" key="6">
    <source>
        <dbReference type="ARBA" id="ARBA00022840"/>
    </source>
</evidence>
<comment type="catalytic activity">
    <reaction evidence="7">
        <text>L-threonyl-[protein] + ATP = O-phospho-L-threonyl-[protein] + ADP + H(+)</text>
        <dbReference type="Rhea" id="RHEA:46608"/>
        <dbReference type="Rhea" id="RHEA-COMP:11060"/>
        <dbReference type="Rhea" id="RHEA-COMP:11605"/>
        <dbReference type="ChEBI" id="CHEBI:15378"/>
        <dbReference type="ChEBI" id="CHEBI:30013"/>
        <dbReference type="ChEBI" id="CHEBI:30616"/>
        <dbReference type="ChEBI" id="CHEBI:61977"/>
        <dbReference type="ChEBI" id="CHEBI:456216"/>
        <dbReference type="EC" id="2.7.11.1"/>
    </reaction>
</comment>
<dbReference type="EMBL" id="HE978314">
    <property type="protein sequence ID" value="CCK67924.1"/>
    <property type="molecule type" value="Genomic_DNA"/>
</dbReference>
<reference evidence="13" key="2">
    <citation type="submission" date="2012-08" db="EMBL/GenBank/DDBJ databases">
        <title>Genome sequence of Kazachstania naganishii.</title>
        <authorList>
            <person name="Gordon J.L."/>
            <person name="Armisen D."/>
            <person name="Proux-Wera E."/>
            <person name="OhEigeartaigh S.S."/>
            <person name="Byrne K.P."/>
            <person name="Wolfe K.H."/>
        </authorList>
    </citation>
    <scope>NUCLEOTIDE SEQUENCE [LARGE SCALE GENOMIC DNA]</scope>
    <source>
        <strain evidence="13">ATCC MYA-139 / BCRC 22969 / CBS 8797 / CCRC 22969 / KCTC 17520 / NBRC 10181 / NCYC 3082</strain>
    </source>
</reference>
<evidence type="ECO:0000256" key="9">
    <source>
        <dbReference type="PROSITE-ProRule" id="PRU10141"/>
    </source>
</evidence>
<sequence length="421" mass="47576">MLRNCQINGFRILNHVGSGAYGLVLHVEEIATGRQLAMKIILKRTLSSVAKRGTKRNDLMMNTLLTYLQTHDNVLNFPCVDLDSIHNITNEQLADVPHYRELQLHLRVNTHPNIVTIHQVLESPLATCIVMDYYEKDLFTAIAEEGHFAKDGLLIKKVMLQLCSALEHCSRANVFHCDLKPENILLDSNDNVYLCDFGLATHSDILEPNVCIGSSYYMAPERISQGDSFLMYPTLKGDIWSLGILLVNLTCIRNPWSKAHHLEDKTFAHFLKNQSILQTILPISDELLVLLKKVLKLNPFARIGLTQLREEIGAIRSFTKEGPLTRCRAVQKRSTIQTIQSPHLSDIFSIYSDAQTTTTTSCESDTDSLQKQPTGNYLHEPSAYNRGPSDVVRNNLLQFQLNVSTQQRIPNTVSYCNKSPF</sequence>
<evidence type="ECO:0000256" key="2">
    <source>
        <dbReference type="ARBA" id="ARBA00022527"/>
    </source>
</evidence>
<dbReference type="HOGENOM" id="CLU_000288_172_4_1"/>
<dbReference type="GO" id="GO:0005524">
    <property type="term" value="F:ATP binding"/>
    <property type="evidence" value="ECO:0007669"/>
    <property type="project" value="UniProtKB-UniRule"/>
</dbReference>
<comment type="catalytic activity">
    <reaction evidence="8">
        <text>L-seryl-[protein] + ATP = O-phospho-L-seryl-[protein] + ADP + H(+)</text>
        <dbReference type="Rhea" id="RHEA:17989"/>
        <dbReference type="Rhea" id="RHEA-COMP:9863"/>
        <dbReference type="Rhea" id="RHEA-COMP:11604"/>
        <dbReference type="ChEBI" id="CHEBI:15378"/>
        <dbReference type="ChEBI" id="CHEBI:29999"/>
        <dbReference type="ChEBI" id="CHEBI:30616"/>
        <dbReference type="ChEBI" id="CHEBI:83421"/>
        <dbReference type="ChEBI" id="CHEBI:456216"/>
        <dbReference type="EC" id="2.7.11.1"/>
    </reaction>
</comment>
<dbReference type="SMART" id="SM00220">
    <property type="entry name" value="S_TKc"/>
    <property type="match status" value="1"/>
</dbReference>
<dbReference type="Pfam" id="PF00069">
    <property type="entry name" value="Pkinase"/>
    <property type="match status" value="1"/>
</dbReference>
<evidence type="ECO:0000313" key="12">
    <source>
        <dbReference type="EMBL" id="CCK67924.1"/>
    </source>
</evidence>
<dbReference type="EC" id="2.7.11.1" evidence="1"/>
<accession>J7S211</accession>
<dbReference type="PANTHER" id="PTHR43895">
    <property type="entry name" value="CALCIUM/CALMODULIN-DEPENDENT PROTEIN KINASE KINASE-RELATED"/>
    <property type="match status" value="1"/>
</dbReference>
<dbReference type="OMA" id="ICCNACR"/>
<evidence type="ECO:0000256" key="10">
    <source>
        <dbReference type="RuleBase" id="RU000304"/>
    </source>
</evidence>
<dbReference type="Proteomes" id="UP000006310">
    <property type="component" value="Chromosome 1"/>
</dbReference>
<evidence type="ECO:0000256" key="8">
    <source>
        <dbReference type="ARBA" id="ARBA00048679"/>
    </source>
</evidence>
<feature type="binding site" evidence="9">
    <location>
        <position position="43"/>
    </location>
    <ligand>
        <name>ATP</name>
        <dbReference type="ChEBI" id="CHEBI:30616"/>
    </ligand>
</feature>
<dbReference type="Gene3D" id="1.10.510.10">
    <property type="entry name" value="Transferase(Phosphotransferase) domain 1"/>
    <property type="match status" value="1"/>
</dbReference>
<dbReference type="PANTHER" id="PTHR43895:SF32">
    <property type="entry name" value="SERINE_THREONINE-PROTEIN KINASE CHK1"/>
    <property type="match status" value="1"/>
</dbReference>
<evidence type="ECO:0000256" key="5">
    <source>
        <dbReference type="ARBA" id="ARBA00022777"/>
    </source>
</evidence>
<comment type="similarity">
    <text evidence="10">Belongs to the protein kinase superfamily.</text>
</comment>
<keyword evidence="6 9" id="KW-0067">ATP-binding</keyword>
<dbReference type="STRING" id="1071383.J7S211"/>
<keyword evidence="2 10" id="KW-0723">Serine/threonine-protein kinase</keyword>
<gene>
    <name evidence="12" type="primary">KNAG0A02350</name>
    <name evidence="12" type="ordered locus">KNAG_0A02350</name>
</gene>
<proteinExistence type="inferred from homology"/>
<dbReference type="AlphaFoldDB" id="J7S211"/>
<dbReference type="KEGG" id="kng:KNAG_0A02350"/>
<dbReference type="PROSITE" id="PS00107">
    <property type="entry name" value="PROTEIN_KINASE_ATP"/>
    <property type="match status" value="1"/>
</dbReference>
<dbReference type="RefSeq" id="XP_022462170.1">
    <property type="nucleotide sequence ID" value="XM_022606597.1"/>
</dbReference>